<organism evidence="4 5">
    <name type="scientific">Pannonibacter anstelovis</name>
    <dbReference type="NCBI Taxonomy" id="3121537"/>
    <lineage>
        <taxon>Bacteria</taxon>
        <taxon>Pseudomonadati</taxon>
        <taxon>Pseudomonadota</taxon>
        <taxon>Alphaproteobacteria</taxon>
        <taxon>Hyphomicrobiales</taxon>
        <taxon>Stappiaceae</taxon>
        <taxon>Pannonibacter</taxon>
    </lineage>
</organism>
<proteinExistence type="predicted"/>
<dbReference type="Proteomes" id="UP001380822">
    <property type="component" value="Unassembled WGS sequence"/>
</dbReference>
<keyword evidence="5" id="KW-1185">Reference proteome</keyword>
<reference evidence="4 5" key="1">
    <citation type="submission" date="2024-02" db="EMBL/GenBank/DDBJ databases">
        <title>A new putative Pannonibacter species isolated from two cases of bloodstream infections in paediatric patients.</title>
        <authorList>
            <person name="Castellana S."/>
            <person name="De Laurentiis V."/>
            <person name="Grassi M."/>
            <person name="De Leonardis F."/>
            <person name="Mosca A."/>
            <person name="De Carlo C."/>
            <person name="Sparapano E."/>
            <person name="Ronga L."/>
            <person name="Santacroce L."/>
            <person name="Chironna M."/>
            <person name="De Robertis A."/>
            <person name="Bianco A."/>
            <person name="Del Sambro L."/>
            <person name="Capozzi L."/>
            <person name="Parisi A."/>
        </authorList>
    </citation>
    <scope>NUCLEOTIDE SEQUENCE [LARGE SCALE GENOMIC DNA]</scope>
    <source>
        <strain evidence="4 5">Pt2</strain>
    </source>
</reference>
<evidence type="ECO:0000256" key="1">
    <source>
        <dbReference type="ARBA" id="ARBA00022491"/>
    </source>
</evidence>
<dbReference type="NCBIfam" id="NF009432">
    <property type="entry name" value="PRK12791.1"/>
    <property type="match status" value="1"/>
</dbReference>
<comment type="caution">
    <text evidence="4">The sequence shown here is derived from an EMBL/GenBank/DDBJ whole genome shotgun (WGS) entry which is preliminary data.</text>
</comment>
<keyword evidence="4" id="KW-0282">Flagellum</keyword>
<evidence type="ECO:0000256" key="2">
    <source>
        <dbReference type="ARBA" id="ARBA00022795"/>
    </source>
</evidence>
<keyword evidence="4" id="KW-0969">Cilium</keyword>
<accession>A0ABU7ZTI4</accession>
<keyword evidence="4" id="KW-0966">Cell projection</keyword>
<name>A0ABU7ZTI4_9HYPH</name>
<dbReference type="RefSeq" id="WP_334252907.1">
    <property type="nucleotide sequence ID" value="NZ_JBAKBE010000014.1"/>
</dbReference>
<gene>
    <name evidence="4" type="primary">flbT</name>
    <name evidence="4" type="ORF">V6L76_19710</name>
</gene>
<protein>
    <submittedName>
        <fullName evidence="4">Flagellar biosynthesis repressor FlbT</fullName>
    </submittedName>
</protein>
<dbReference type="InterPro" id="IPR009967">
    <property type="entry name" value="Flagellum_FlbT"/>
</dbReference>
<sequence>MALKVELKPGERIIVGDSIITNDNQRTRLFIEGQAPILREKDILTPATADSPAKRIYLAVQLMYLSKDIEKIEDNYFSLVNDIVQAAPSTIPYVTKISNSILAGAFYKALKEAKKLIEYERTLIGHVQAGSTSVPEDKPGSGFPEGA</sequence>
<evidence type="ECO:0000313" key="4">
    <source>
        <dbReference type="EMBL" id="MEH0098495.1"/>
    </source>
</evidence>
<evidence type="ECO:0000313" key="5">
    <source>
        <dbReference type="Proteomes" id="UP001380822"/>
    </source>
</evidence>
<evidence type="ECO:0000256" key="3">
    <source>
        <dbReference type="ARBA" id="ARBA00022884"/>
    </source>
</evidence>
<dbReference type="EMBL" id="JBAKBE010000014">
    <property type="protein sequence ID" value="MEH0098495.1"/>
    <property type="molecule type" value="Genomic_DNA"/>
</dbReference>
<keyword evidence="2" id="KW-1005">Bacterial flagellum biogenesis</keyword>
<keyword evidence="3" id="KW-0694">RNA-binding</keyword>
<keyword evidence="1" id="KW-0678">Repressor</keyword>
<dbReference type="Pfam" id="PF07378">
    <property type="entry name" value="FlbT"/>
    <property type="match status" value="1"/>
</dbReference>